<dbReference type="VEuPathDB" id="ToxoDB:cyc_01206"/>
<feature type="region of interest" description="Disordered" evidence="1">
    <location>
        <begin position="395"/>
        <end position="420"/>
    </location>
</feature>
<dbReference type="InterPro" id="IPR036457">
    <property type="entry name" value="PPM-type-like_dom_sf"/>
</dbReference>
<feature type="domain" description="PPM-type phosphatase" evidence="2">
    <location>
        <begin position="110"/>
        <end position="420"/>
    </location>
</feature>
<sequence>MSSDASSPPPVCPLSLVRASQGQEKDSPHTAAGAADEEELHASGWAHVEEGSDWLVHGASGWLCNPAEKVFFHAEKHLLVPAELADASESDAAERAGGGSSQAAVLLRPTVGATDASPEGTAEGKDECEDRYVTRKGLPLGIVAGSSEGLCYFSAVYDGHAGSECNAEAGISAVTTGLHRTSSCAFSFASPSSVLLRDASLYARAAPASLLAHVAVAQRLCCLRLSADMAATPAACSCPRVLASRCSDCAAPLSYRTANLQAFSHAGTVSCCVCIFEQRRRQEEALRHGGKRRKQQHASQWLQQLNLSTEALRHEERRLSVEVEALVRSCFSAFSLTDKNYLGRASSSLAKNAGTTACLAIFFGPDDSGVLQLITAHAGDSRAVLCRDGEAIRLTEDHKPNSPAERKRIEKAGGQVRDFT</sequence>
<dbReference type="PROSITE" id="PS51746">
    <property type="entry name" value="PPM_2"/>
    <property type="match status" value="1"/>
</dbReference>
<evidence type="ECO:0000259" key="2">
    <source>
        <dbReference type="PROSITE" id="PS51746"/>
    </source>
</evidence>
<dbReference type="PANTHER" id="PTHR13832:SF827">
    <property type="entry name" value="PROTEIN PHOSPHATASE 1L"/>
    <property type="match status" value="1"/>
</dbReference>
<keyword evidence="4" id="KW-1185">Reference proteome</keyword>
<proteinExistence type="predicted"/>
<feature type="region of interest" description="Disordered" evidence="1">
    <location>
        <begin position="1"/>
        <end position="39"/>
    </location>
</feature>
<dbReference type="SMART" id="SM00332">
    <property type="entry name" value="PP2Cc"/>
    <property type="match status" value="1"/>
</dbReference>
<dbReference type="SUPFAM" id="SSF81606">
    <property type="entry name" value="PP2C-like"/>
    <property type="match status" value="1"/>
</dbReference>
<organism evidence="3 4">
    <name type="scientific">Cyclospora cayetanensis</name>
    <dbReference type="NCBI Taxonomy" id="88456"/>
    <lineage>
        <taxon>Eukaryota</taxon>
        <taxon>Sar</taxon>
        <taxon>Alveolata</taxon>
        <taxon>Apicomplexa</taxon>
        <taxon>Conoidasida</taxon>
        <taxon>Coccidia</taxon>
        <taxon>Eucoccidiorida</taxon>
        <taxon>Eimeriorina</taxon>
        <taxon>Eimeriidae</taxon>
        <taxon>Cyclospora</taxon>
    </lineage>
</organism>
<dbReference type="VEuPathDB" id="ToxoDB:LOC34623151"/>
<gene>
    <name evidence="3" type="ORF">cyc_01206</name>
</gene>
<dbReference type="CDD" id="cd00143">
    <property type="entry name" value="PP2Cc"/>
    <property type="match status" value="1"/>
</dbReference>
<evidence type="ECO:0000313" key="4">
    <source>
        <dbReference type="Proteomes" id="UP000095192"/>
    </source>
</evidence>
<name>A0A1D3CXZ8_9EIME</name>
<dbReference type="InterPro" id="IPR001932">
    <property type="entry name" value="PPM-type_phosphatase-like_dom"/>
</dbReference>
<protein>
    <submittedName>
        <fullName evidence="3">Protein phosphatase</fullName>
    </submittedName>
</protein>
<dbReference type="PANTHER" id="PTHR13832">
    <property type="entry name" value="PROTEIN PHOSPHATASE 2C"/>
    <property type="match status" value="1"/>
</dbReference>
<evidence type="ECO:0000256" key="1">
    <source>
        <dbReference type="SAM" id="MobiDB-lite"/>
    </source>
</evidence>
<dbReference type="EMBL" id="JROU02001540">
    <property type="protein sequence ID" value="OEH76067.1"/>
    <property type="molecule type" value="Genomic_DNA"/>
</dbReference>
<dbReference type="Pfam" id="PF00481">
    <property type="entry name" value="PP2C"/>
    <property type="match status" value="1"/>
</dbReference>
<dbReference type="InterPro" id="IPR015655">
    <property type="entry name" value="PP2C"/>
</dbReference>
<feature type="compositionally biased region" description="Basic and acidic residues" evidence="1">
    <location>
        <begin position="395"/>
        <end position="411"/>
    </location>
</feature>
<comment type="caution">
    <text evidence="3">The sequence shown here is derived from an EMBL/GenBank/DDBJ whole genome shotgun (WGS) entry which is preliminary data.</text>
</comment>
<evidence type="ECO:0000313" key="3">
    <source>
        <dbReference type="EMBL" id="OEH76067.1"/>
    </source>
</evidence>
<dbReference type="AlphaFoldDB" id="A0A1D3CXZ8"/>
<dbReference type="InParanoid" id="A0A1D3CXZ8"/>
<dbReference type="Gene3D" id="3.60.40.10">
    <property type="entry name" value="PPM-type phosphatase domain"/>
    <property type="match status" value="1"/>
</dbReference>
<accession>A0A1D3CXZ8</accession>
<reference evidence="3 4" key="1">
    <citation type="journal article" date="2016" name="BMC Genomics">
        <title>Comparative genomics reveals Cyclospora cayetanensis possesses coccidia-like metabolism and invasion components but unique surface antigens.</title>
        <authorList>
            <person name="Liu S."/>
            <person name="Wang L."/>
            <person name="Zheng H."/>
            <person name="Xu Z."/>
            <person name="Roellig D.M."/>
            <person name="Li N."/>
            <person name="Frace M.A."/>
            <person name="Tang K."/>
            <person name="Arrowood M.J."/>
            <person name="Moss D.M."/>
            <person name="Zhang L."/>
            <person name="Feng Y."/>
            <person name="Xiao L."/>
        </authorList>
    </citation>
    <scope>NUCLEOTIDE SEQUENCE [LARGE SCALE GENOMIC DNA]</scope>
    <source>
        <strain evidence="3 4">CHN_HEN01</strain>
    </source>
</reference>
<dbReference type="GO" id="GO:0004722">
    <property type="term" value="F:protein serine/threonine phosphatase activity"/>
    <property type="evidence" value="ECO:0007669"/>
    <property type="project" value="InterPro"/>
</dbReference>
<dbReference type="Proteomes" id="UP000095192">
    <property type="component" value="Unassembled WGS sequence"/>
</dbReference>